<name>A0A9P5V9X4_9FUNG</name>
<evidence type="ECO:0000313" key="1">
    <source>
        <dbReference type="EMBL" id="KAF9148774.1"/>
    </source>
</evidence>
<dbReference type="Proteomes" id="UP000748756">
    <property type="component" value="Unassembled WGS sequence"/>
</dbReference>
<dbReference type="Gene3D" id="3.80.10.10">
    <property type="entry name" value="Ribonuclease Inhibitor"/>
    <property type="match status" value="1"/>
</dbReference>
<evidence type="ECO:0008006" key="3">
    <source>
        <dbReference type="Google" id="ProtNLM"/>
    </source>
</evidence>
<organism evidence="1 2">
    <name type="scientific">Linnemannia schmuckeri</name>
    <dbReference type="NCBI Taxonomy" id="64567"/>
    <lineage>
        <taxon>Eukaryota</taxon>
        <taxon>Fungi</taxon>
        <taxon>Fungi incertae sedis</taxon>
        <taxon>Mucoromycota</taxon>
        <taxon>Mortierellomycotina</taxon>
        <taxon>Mortierellomycetes</taxon>
        <taxon>Mortierellales</taxon>
        <taxon>Mortierellaceae</taxon>
        <taxon>Linnemannia</taxon>
    </lineage>
</organism>
<dbReference type="InterPro" id="IPR032675">
    <property type="entry name" value="LRR_dom_sf"/>
</dbReference>
<evidence type="ECO:0000313" key="2">
    <source>
        <dbReference type="Proteomes" id="UP000748756"/>
    </source>
</evidence>
<dbReference type="SUPFAM" id="SSF52047">
    <property type="entry name" value="RNI-like"/>
    <property type="match status" value="1"/>
</dbReference>
<reference evidence="1" key="1">
    <citation type="journal article" date="2020" name="Fungal Divers.">
        <title>Resolving the Mortierellaceae phylogeny through synthesis of multi-gene phylogenetics and phylogenomics.</title>
        <authorList>
            <person name="Vandepol N."/>
            <person name="Liber J."/>
            <person name="Desiro A."/>
            <person name="Na H."/>
            <person name="Kennedy M."/>
            <person name="Barry K."/>
            <person name="Grigoriev I.V."/>
            <person name="Miller A.N."/>
            <person name="O'Donnell K."/>
            <person name="Stajich J.E."/>
            <person name="Bonito G."/>
        </authorList>
    </citation>
    <scope>NUCLEOTIDE SEQUENCE</scope>
    <source>
        <strain evidence="1">NRRL 6426</strain>
    </source>
</reference>
<keyword evidence="2" id="KW-1185">Reference proteome</keyword>
<dbReference type="EMBL" id="JAAAUQ010000616">
    <property type="protein sequence ID" value="KAF9148774.1"/>
    <property type="molecule type" value="Genomic_DNA"/>
</dbReference>
<dbReference type="AlphaFoldDB" id="A0A9P5V9X4"/>
<proteinExistence type="predicted"/>
<dbReference type="SUPFAM" id="SSF81383">
    <property type="entry name" value="F-box domain"/>
    <property type="match status" value="1"/>
</dbReference>
<gene>
    <name evidence="1" type="ORF">BG015_009480</name>
</gene>
<protein>
    <recommendedName>
        <fullName evidence="3">F-box domain-containing protein</fullName>
    </recommendedName>
</protein>
<dbReference type="InterPro" id="IPR036047">
    <property type="entry name" value="F-box-like_dom_sf"/>
</dbReference>
<comment type="caution">
    <text evidence="1">The sequence shown here is derived from an EMBL/GenBank/DDBJ whole genome shotgun (WGS) entry which is preliminary data.</text>
</comment>
<sequence>MVTISALNIPPEVLERISVFLDSHSLTVSIRVCRLWFDCFLPSLYHTIHIYHFDYFSTDLGAGYPLRSDGIVRTTDTVGYGGKFVHKHGQFIKEVTVGTAYALKYLLGPKCTNLVRVTTVVPGFYAPNVKFRGMSKGDGELESWRGQFGREHDGILIGQIWEPLLLEELHIKFMRDWDIVEALLDYCPQVDKIVIETFTNRYSDPTRPSGAAATMTRLPTSPKTCIKELNLFSSGRMCNNPWIIPVLWRCPLLERLIVPSYRPEWHFGPVMRTIIEHCPEILYLHIRIQERFTSIATITALDDLLNTGCTRLTWLRLYNAADIFLMERHFWSRDLRARLEKFWCSARSKRLLEGRVLGAEVGFGVLLVCPNLRVFEARRMMLDVEEFLGMEFACLESLEVLHARLRYRSRTPPIAATALEGDEKEVEAKERYGDGGGKTKQLEETEGVARLYRQNIQDKVIHKLAQFKSLKELHLSEDCSKGKDDGGDRPDVFHFDMGEGEGGEGKIHVFVEKMPLLRSLCIDGLIIRRS</sequence>
<accession>A0A9P5V9X4</accession>
<dbReference type="OrthoDB" id="2357258at2759"/>